<dbReference type="RefSeq" id="WP_101356491.1">
    <property type="nucleotide sequence ID" value="NZ_PIQO01000029.1"/>
</dbReference>
<feature type="region of interest" description="Disordered" evidence="1">
    <location>
        <begin position="1"/>
        <end position="22"/>
    </location>
</feature>
<dbReference type="EMBL" id="PIQO01000029">
    <property type="protein sequence ID" value="PKR82714.1"/>
    <property type="molecule type" value="Genomic_DNA"/>
</dbReference>
<protein>
    <submittedName>
        <fullName evidence="2">Uncharacterized protein</fullName>
    </submittedName>
</protein>
<dbReference type="OrthoDB" id="9783370at2"/>
<keyword evidence="3" id="KW-1185">Reference proteome</keyword>
<name>A0A2N3LDV8_9BACI</name>
<evidence type="ECO:0000313" key="2">
    <source>
        <dbReference type="EMBL" id="PKR82714.1"/>
    </source>
</evidence>
<organism evidence="2 3">
    <name type="scientific">Heyndrickxia camelliae</name>
    <dbReference type="NCBI Taxonomy" id="1707093"/>
    <lineage>
        <taxon>Bacteria</taxon>
        <taxon>Bacillati</taxon>
        <taxon>Bacillota</taxon>
        <taxon>Bacilli</taxon>
        <taxon>Bacillales</taxon>
        <taxon>Bacillaceae</taxon>
        <taxon>Heyndrickxia</taxon>
    </lineage>
</organism>
<evidence type="ECO:0000256" key="1">
    <source>
        <dbReference type="SAM" id="MobiDB-lite"/>
    </source>
</evidence>
<dbReference type="AlphaFoldDB" id="A0A2N3LDV8"/>
<dbReference type="Proteomes" id="UP000233440">
    <property type="component" value="Unassembled WGS sequence"/>
</dbReference>
<gene>
    <name evidence="2" type="ORF">CWO92_22695</name>
</gene>
<reference evidence="2 3" key="1">
    <citation type="submission" date="2017-11" db="EMBL/GenBank/DDBJ databases">
        <title>Bacillus camelliae sp. nov., isolated from pu'er tea.</title>
        <authorList>
            <person name="Niu L."/>
        </authorList>
    </citation>
    <scope>NUCLEOTIDE SEQUENCE [LARGE SCALE GENOMIC DNA]</scope>
    <source>
        <strain evidence="2 3">7578-1</strain>
    </source>
</reference>
<sequence length="74" mass="7976">MYLKLGKPIGLRGEPGEEKSELSGKSATLFSAKFIDIECHSQLESSDLGASWNAFKQIVDAQSGQLEGEPFSVS</sequence>
<proteinExistence type="predicted"/>
<comment type="caution">
    <text evidence="2">The sequence shown here is derived from an EMBL/GenBank/DDBJ whole genome shotgun (WGS) entry which is preliminary data.</text>
</comment>
<evidence type="ECO:0000313" key="3">
    <source>
        <dbReference type="Proteomes" id="UP000233440"/>
    </source>
</evidence>
<accession>A0A2N3LDV8</accession>